<dbReference type="EMBL" id="CATOUU010000464">
    <property type="protein sequence ID" value="CAI9930443.1"/>
    <property type="molecule type" value="Genomic_DNA"/>
</dbReference>
<protein>
    <submittedName>
        <fullName evidence="4">Hypothetical_protein</fullName>
    </submittedName>
</protein>
<sequence length="126" mass="14064">MRHQYTYQRKLATGYAIGNGITYTNKPSATELTMRCATQKIDIQPTAMDFGATSYKTFQAVSPKRDVKSGSSAVLKPVGSAFARNNRGVTNPYLADQIRRYQTQTATNLDYALHIVTPLQKLDRVE</sequence>
<evidence type="ECO:0000313" key="4">
    <source>
        <dbReference type="EMBL" id="CAL5974168.1"/>
    </source>
</evidence>
<reference evidence="4 7" key="2">
    <citation type="submission" date="2024-07" db="EMBL/GenBank/DDBJ databases">
        <authorList>
            <person name="Akdeniz Z."/>
        </authorList>
    </citation>
    <scope>NUCLEOTIDE SEQUENCE [LARGE SCALE GENOMIC DNA]</scope>
</reference>
<keyword evidence="7" id="KW-1185">Reference proteome</keyword>
<evidence type="ECO:0000313" key="3">
    <source>
        <dbReference type="EMBL" id="CAI9946857.1"/>
    </source>
</evidence>
<dbReference type="EMBL" id="CAXDID020000287">
    <property type="protein sequence ID" value="CAL6070789.1"/>
    <property type="molecule type" value="Genomic_DNA"/>
</dbReference>
<gene>
    <name evidence="1" type="ORF">HINF_LOCUS18088</name>
    <name evidence="4" type="ORF">HINF_LOCUS2718</name>
    <name evidence="2" type="ORF">HINF_LOCUS33849</name>
    <name evidence="3" type="ORF">HINF_LOCUS34502</name>
    <name evidence="5" type="ORF">HINF_LOCUS54806</name>
    <name evidence="6" type="ORF">HINF_LOCUS58302</name>
</gene>
<evidence type="ECO:0000313" key="7">
    <source>
        <dbReference type="Proteomes" id="UP001642409"/>
    </source>
</evidence>
<organism evidence="1">
    <name type="scientific">Hexamita inflata</name>
    <dbReference type="NCBI Taxonomy" id="28002"/>
    <lineage>
        <taxon>Eukaryota</taxon>
        <taxon>Metamonada</taxon>
        <taxon>Diplomonadida</taxon>
        <taxon>Hexamitidae</taxon>
        <taxon>Hexamitinae</taxon>
        <taxon>Hexamita</taxon>
    </lineage>
</organism>
<evidence type="ECO:0000313" key="6">
    <source>
        <dbReference type="EMBL" id="CAL6077417.1"/>
    </source>
</evidence>
<accession>A0AA86P2M7</accession>
<evidence type="ECO:0000313" key="5">
    <source>
        <dbReference type="EMBL" id="CAL6070789.1"/>
    </source>
</evidence>
<evidence type="ECO:0000313" key="1">
    <source>
        <dbReference type="EMBL" id="CAI9930443.1"/>
    </source>
</evidence>
<comment type="caution">
    <text evidence="1">The sequence shown here is derived from an EMBL/GenBank/DDBJ whole genome shotgun (WGS) entry which is preliminary data.</text>
</comment>
<dbReference type="Proteomes" id="UP001642409">
    <property type="component" value="Unassembled WGS sequence"/>
</dbReference>
<dbReference type="EMBL" id="CATOUU010000759">
    <property type="protein sequence ID" value="CAI9946204.1"/>
    <property type="molecule type" value="Genomic_DNA"/>
</dbReference>
<dbReference type="AlphaFoldDB" id="A0AA86P2M7"/>
<proteinExistence type="predicted"/>
<reference evidence="1" key="1">
    <citation type="submission" date="2023-06" db="EMBL/GenBank/DDBJ databases">
        <authorList>
            <person name="Kurt Z."/>
        </authorList>
    </citation>
    <scope>NUCLEOTIDE SEQUENCE</scope>
</reference>
<dbReference type="EMBL" id="CAXDID020000005">
    <property type="protein sequence ID" value="CAL5974168.1"/>
    <property type="molecule type" value="Genomic_DNA"/>
</dbReference>
<evidence type="ECO:0000313" key="2">
    <source>
        <dbReference type="EMBL" id="CAI9946204.1"/>
    </source>
</evidence>
<dbReference type="EMBL" id="CAXDID020000326">
    <property type="protein sequence ID" value="CAL6077417.1"/>
    <property type="molecule type" value="Genomic_DNA"/>
</dbReference>
<name>A0AA86P2M7_9EUKA</name>
<dbReference type="EMBL" id="CATOUU010000765">
    <property type="protein sequence ID" value="CAI9946857.1"/>
    <property type="molecule type" value="Genomic_DNA"/>
</dbReference>